<reference evidence="3 4" key="1">
    <citation type="submission" date="2022-09" db="EMBL/GenBank/DDBJ databases">
        <authorList>
            <person name="Palmer J.M."/>
        </authorList>
    </citation>
    <scope>NUCLEOTIDE SEQUENCE [LARGE SCALE GENOMIC DNA]</scope>
    <source>
        <strain evidence="3 4">DSM 7382</strain>
    </source>
</reference>
<proteinExistence type="predicted"/>
<comment type="caution">
    <text evidence="3">The sequence shown here is derived from an EMBL/GenBank/DDBJ whole genome shotgun (WGS) entry which is preliminary data.</text>
</comment>
<dbReference type="EMBL" id="JASBNA010000002">
    <property type="protein sequence ID" value="KAK7694514.1"/>
    <property type="molecule type" value="Genomic_DNA"/>
</dbReference>
<evidence type="ECO:0000256" key="1">
    <source>
        <dbReference type="SAM" id="MobiDB-lite"/>
    </source>
</evidence>
<feature type="compositionally biased region" description="Basic and acidic residues" evidence="1">
    <location>
        <begin position="324"/>
        <end position="335"/>
    </location>
</feature>
<name>A0AAW0GRQ6_9APHY</name>
<keyword evidence="2" id="KW-0472">Membrane</keyword>
<accession>A0AAW0GRQ6</accession>
<feature type="transmembrane region" description="Helical" evidence="2">
    <location>
        <begin position="218"/>
        <end position="239"/>
    </location>
</feature>
<feature type="transmembrane region" description="Helical" evidence="2">
    <location>
        <begin position="67"/>
        <end position="87"/>
    </location>
</feature>
<feature type="compositionally biased region" description="Low complexity" evidence="1">
    <location>
        <begin position="299"/>
        <end position="321"/>
    </location>
</feature>
<evidence type="ECO:0000313" key="3">
    <source>
        <dbReference type="EMBL" id="KAK7694514.1"/>
    </source>
</evidence>
<keyword evidence="4" id="KW-1185">Reference proteome</keyword>
<feature type="compositionally biased region" description="Polar residues" evidence="1">
    <location>
        <begin position="387"/>
        <end position="403"/>
    </location>
</feature>
<feature type="transmembrane region" description="Helical" evidence="2">
    <location>
        <begin position="187"/>
        <end position="206"/>
    </location>
</feature>
<sequence>MKLKNLSDNASPYYLPPAGLLLFTWPLPSPFVGSILDLSDILVHGSPVIQDSTALLELGPLGTAREILYAIANGILFLFLWLLVAQPPPNEYSVDEDGLHSGSWGKWGLLGTVLKIGLAVSAFAIAILQILYRAIPAFHVSGPVYQIECTIRIIVSAVLLLKLLLNTYLAVLSSRGGIPRWKTLRDYFPAMIAIGIGLGLAIADLVHFMMSSNVLGTFLTGIEMYILLLYVLISSFYHIRHAIRGTKKNHLRSSSFNGLRPMTQQDYFLRISPAQVPQMPSSPDFLSMGPSGDSGETQANQAPNASNPSNPSNPSNSNYSSVNEKSRTALTDGRRASAASRLSSWLHPRNLASRLPSFSSPSPQLDDERLWGGDEAERGESPLGLVENSQEVEVKGSRNSIDTGLSPLEPKESAKWQDPVFTSVLRGVDSNSNFRRTGSPQSIANLTPLTIPPRAFSRPMTPMSPGTDSPIYGLGGVVRARIAVDSPLSVLTPPPRIPLPETPEPGQVSRATSISYLFREQAELDKTIANLKGLSISSSSDRTSSSDAVLSASLSEFSLSNFPAPPLRDSVDVGDMSTILAAAGIAETPAPPIVTIQTEQSLTSASGNSGEGLEDIDEGDETETEETQDRSRSQGPSPATSELLPPTMPAAEHSRTASVPFSDDGNDSIVGTTRVRMDSMGTQYEITSFIGDLTKPGQPQSSPATSFPGSVSSSPLRSLSDNPLTQPGSSSSNLSVSPLTALQMSTRANLRVPPMVAGQSVSGLPISRPMIGLPSGPRMGVRGALSPLRERMSPTDEFEHPRPAPVPAPPASASPTGNSTNSREPPP</sequence>
<dbReference type="Proteomes" id="UP001385951">
    <property type="component" value="Unassembled WGS sequence"/>
</dbReference>
<evidence type="ECO:0000313" key="4">
    <source>
        <dbReference type="Proteomes" id="UP001385951"/>
    </source>
</evidence>
<gene>
    <name evidence="3" type="ORF">QCA50_001700</name>
</gene>
<keyword evidence="2" id="KW-1133">Transmembrane helix</keyword>
<protein>
    <submittedName>
        <fullName evidence="3">Uncharacterized protein</fullName>
    </submittedName>
</protein>
<feature type="compositionally biased region" description="Basic and acidic residues" evidence="1">
    <location>
        <begin position="366"/>
        <end position="380"/>
    </location>
</feature>
<feature type="compositionally biased region" description="Polar residues" evidence="1">
    <location>
        <begin position="816"/>
        <end position="827"/>
    </location>
</feature>
<feature type="compositionally biased region" description="Pro residues" evidence="1">
    <location>
        <begin position="803"/>
        <end position="812"/>
    </location>
</feature>
<feature type="compositionally biased region" description="Acidic residues" evidence="1">
    <location>
        <begin position="612"/>
        <end position="626"/>
    </location>
</feature>
<feature type="region of interest" description="Disordered" evidence="1">
    <location>
        <begin position="600"/>
        <end position="671"/>
    </location>
</feature>
<feature type="region of interest" description="Disordered" evidence="1">
    <location>
        <begin position="691"/>
        <end position="736"/>
    </location>
</feature>
<evidence type="ECO:0000256" key="2">
    <source>
        <dbReference type="SAM" id="Phobius"/>
    </source>
</evidence>
<feature type="transmembrane region" description="Helical" evidence="2">
    <location>
        <begin position="153"/>
        <end position="172"/>
    </location>
</feature>
<feature type="region of interest" description="Disordered" evidence="1">
    <location>
        <begin position="761"/>
        <end position="827"/>
    </location>
</feature>
<keyword evidence="2" id="KW-0812">Transmembrane</keyword>
<feature type="region of interest" description="Disordered" evidence="1">
    <location>
        <begin position="353"/>
        <end position="413"/>
    </location>
</feature>
<feature type="compositionally biased region" description="Low complexity" evidence="1">
    <location>
        <begin position="701"/>
        <end position="736"/>
    </location>
</feature>
<feature type="transmembrane region" description="Helical" evidence="2">
    <location>
        <begin position="107"/>
        <end position="132"/>
    </location>
</feature>
<dbReference type="AlphaFoldDB" id="A0AAW0GRQ6"/>
<organism evidence="3 4">
    <name type="scientific">Cerrena zonata</name>
    <dbReference type="NCBI Taxonomy" id="2478898"/>
    <lineage>
        <taxon>Eukaryota</taxon>
        <taxon>Fungi</taxon>
        <taxon>Dikarya</taxon>
        <taxon>Basidiomycota</taxon>
        <taxon>Agaricomycotina</taxon>
        <taxon>Agaricomycetes</taxon>
        <taxon>Polyporales</taxon>
        <taxon>Cerrenaceae</taxon>
        <taxon>Cerrena</taxon>
    </lineage>
</organism>
<feature type="region of interest" description="Disordered" evidence="1">
    <location>
        <begin position="280"/>
        <end position="335"/>
    </location>
</feature>
<feature type="compositionally biased region" description="Basic and acidic residues" evidence="1">
    <location>
        <begin position="788"/>
        <end position="802"/>
    </location>
</feature>